<feature type="domain" description="Putative glutamine amidotransferase" evidence="1">
    <location>
        <begin position="5"/>
        <end position="249"/>
    </location>
</feature>
<dbReference type="InterPro" id="IPR010768">
    <property type="entry name" value="GATase1-like"/>
</dbReference>
<accession>A0A212L1K5</accession>
<reference evidence="2" key="1">
    <citation type="submission" date="2016-08" db="EMBL/GenBank/DDBJ databases">
        <authorList>
            <person name="Seilhamer J.J."/>
        </authorList>
    </citation>
    <scope>NUCLEOTIDE SEQUENCE</scope>
    <source>
        <strain evidence="2">86</strain>
    </source>
</reference>
<dbReference type="PANTHER" id="PTHR37947:SF1">
    <property type="entry name" value="BLL2462 PROTEIN"/>
    <property type="match status" value="1"/>
</dbReference>
<dbReference type="RefSeq" id="WP_288198971.1">
    <property type="nucleotide sequence ID" value="NZ_LT608334.1"/>
</dbReference>
<proteinExistence type="predicted"/>
<dbReference type="InterPro" id="IPR029062">
    <property type="entry name" value="Class_I_gatase-like"/>
</dbReference>
<dbReference type="AlphaFoldDB" id="A0A212L1K5"/>
<dbReference type="CDD" id="cd03143">
    <property type="entry name" value="A4_beta-galactosidase_middle_domain"/>
    <property type="match status" value="1"/>
</dbReference>
<organism evidence="2">
    <name type="scientific">uncultured Pleomorphomonas sp</name>
    <dbReference type="NCBI Taxonomy" id="442121"/>
    <lineage>
        <taxon>Bacteria</taxon>
        <taxon>Pseudomonadati</taxon>
        <taxon>Pseudomonadota</taxon>
        <taxon>Alphaproteobacteria</taxon>
        <taxon>Hyphomicrobiales</taxon>
        <taxon>Pleomorphomonadaceae</taxon>
        <taxon>Pleomorphomonas</taxon>
        <taxon>environmental samples</taxon>
    </lineage>
</organism>
<evidence type="ECO:0000259" key="1">
    <source>
        <dbReference type="Pfam" id="PF07090"/>
    </source>
</evidence>
<dbReference type="PANTHER" id="PTHR37947">
    <property type="entry name" value="BLL2462 PROTEIN"/>
    <property type="match status" value="1"/>
</dbReference>
<sequence length="251" mass="27731">MTRTRVLLAGESWVSQTTHVKGFDKFSTAEYQTGINGLRAALEDGDIDLVHMPGHEVPTRFPATLEAMDAYDVVVISDIGANSILLHPDTFVRGRRTPDRLKLLAEWVKKGGAFMMIGGYYSFQGLGGEARYRGTPAEAILPVSIYPWDDRVEVPDGFLPRRLREHPAIAGIDGDWPWLLGYNEVVPKAGAEVVLAAGDGDHPLLVVGTHGNGRTAAWTSDIGPHWLPQEFIDWPGYARLWQQTFAWLAGR</sequence>
<dbReference type="EMBL" id="FMJD01000002">
    <property type="protein sequence ID" value="SCM71396.1"/>
    <property type="molecule type" value="Genomic_DNA"/>
</dbReference>
<evidence type="ECO:0000313" key="2">
    <source>
        <dbReference type="EMBL" id="SCM71396.1"/>
    </source>
</evidence>
<dbReference type="Gene3D" id="3.40.50.880">
    <property type="match status" value="1"/>
</dbReference>
<dbReference type="Pfam" id="PF07090">
    <property type="entry name" value="GATase1_like"/>
    <property type="match status" value="1"/>
</dbReference>
<dbReference type="SUPFAM" id="SSF52317">
    <property type="entry name" value="Class I glutamine amidotransferase-like"/>
    <property type="match status" value="1"/>
</dbReference>
<protein>
    <recommendedName>
        <fullName evidence="1">Putative glutamine amidotransferase domain-containing protein</fullName>
    </recommendedName>
</protein>
<name>A0A212L1K5_9HYPH</name>
<gene>
    <name evidence="2" type="ORF">KL86PLE_100148</name>
</gene>